<protein>
    <submittedName>
        <fullName evidence="1">Uncharacterized protein</fullName>
    </submittedName>
</protein>
<dbReference type="RefSeq" id="WP_108829897.1">
    <property type="nucleotide sequence ID" value="NZ_OMOR01000001.1"/>
</dbReference>
<proteinExistence type="predicted"/>
<dbReference type="Proteomes" id="UP000244880">
    <property type="component" value="Unassembled WGS sequence"/>
</dbReference>
<name>A0A2R8BIW2_9RHOB</name>
<dbReference type="AlphaFoldDB" id="A0A2R8BIW2"/>
<organism evidence="1 2">
    <name type="scientific">Ascidiaceihabitans donghaensis</name>
    <dbReference type="NCBI Taxonomy" id="1510460"/>
    <lineage>
        <taxon>Bacteria</taxon>
        <taxon>Pseudomonadati</taxon>
        <taxon>Pseudomonadota</taxon>
        <taxon>Alphaproteobacteria</taxon>
        <taxon>Rhodobacterales</taxon>
        <taxon>Paracoccaceae</taxon>
        <taxon>Ascidiaceihabitans</taxon>
    </lineage>
</organism>
<evidence type="ECO:0000313" key="2">
    <source>
        <dbReference type="Proteomes" id="UP000244880"/>
    </source>
</evidence>
<gene>
    <name evidence="1" type="ORF">ASD8599_03760</name>
</gene>
<keyword evidence="2" id="KW-1185">Reference proteome</keyword>
<reference evidence="1 2" key="1">
    <citation type="submission" date="2018-03" db="EMBL/GenBank/DDBJ databases">
        <authorList>
            <person name="Keele B.F."/>
        </authorList>
    </citation>
    <scope>NUCLEOTIDE SEQUENCE [LARGE SCALE GENOMIC DNA]</scope>
    <source>
        <strain evidence="1 2">CECT 8599</strain>
    </source>
</reference>
<dbReference type="OrthoDB" id="7676189at2"/>
<accession>A0A2R8BIW2</accession>
<sequence length="185" mass="20041">MKTILGIIMCFGIFDAAHATVLDGEILRQNGQGQFVKLDTDTSFAVGADTFDDDNLYAFDEDQNIELQTSIGVDIGGVNGAITAGTVVASHYVFFDSLSGIHIGTVLFDAPILGIAAFQDTMGATDFLANTSVKYISTELRGLEQGDMVWVDDEDPNRLWVYWAGSSPGDYIRVFTEKSPGAFMM</sequence>
<evidence type="ECO:0000313" key="1">
    <source>
        <dbReference type="EMBL" id="SPH23013.1"/>
    </source>
</evidence>
<dbReference type="EMBL" id="OMOR01000001">
    <property type="protein sequence ID" value="SPH23013.1"/>
    <property type="molecule type" value="Genomic_DNA"/>
</dbReference>